<sequence>MNTTCAGLQTSQSRAQARRPAETANAVKSTKSSLGSRPQACLTARKSASEGGQRPPLRSTIPTQLTIDFGKHRDQDIEDVLLNNPQYCSWLSKQEHLITDERIS</sequence>
<dbReference type="Proteomes" id="UP000054928">
    <property type="component" value="Unassembled WGS sequence"/>
</dbReference>
<name>A0A0P1AUD2_PLAHL</name>
<organism evidence="3 4">
    <name type="scientific">Plasmopara halstedii</name>
    <name type="common">Downy mildew of sunflower</name>
    <dbReference type="NCBI Taxonomy" id="4781"/>
    <lineage>
        <taxon>Eukaryota</taxon>
        <taxon>Sar</taxon>
        <taxon>Stramenopiles</taxon>
        <taxon>Oomycota</taxon>
        <taxon>Peronosporomycetes</taxon>
        <taxon>Peronosporales</taxon>
        <taxon>Peronosporaceae</taxon>
        <taxon>Plasmopara</taxon>
    </lineage>
</organism>
<feature type="region of interest" description="Disordered" evidence="1">
    <location>
        <begin position="1"/>
        <end position="60"/>
    </location>
</feature>
<evidence type="ECO:0000313" key="3">
    <source>
        <dbReference type="EMBL" id="CEG45289.1"/>
    </source>
</evidence>
<dbReference type="AlphaFoldDB" id="A0A0P1AUD2"/>
<evidence type="ECO:0000313" key="4">
    <source>
        <dbReference type="Proteomes" id="UP000054928"/>
    </source>
</evidence>
<proteinExistence type="predicted"/>
<accession>A0A0P1AUD2</accession>
<evidence type="ECO:0000259" key="2">
    <source>
        <dbReference type="Pfam" id="PF20600"/>
    </source>
</evidence>
<dbReference type="EMBL" id="CCYD01001572">
    <property type="protein sequence ID" value="CEG45289.1"/>
    <property type="molecule type" value="Genomic_DNA"/>
</dbReference>
<dbReference type="Pfam" id="PF20600">
    <property type="entry name" value="ExoX-like_C"/>
    <property type="match status" value="1"/>
</dbReference>
<dbReference type="GeneID" id="36396650"/>
<keyword evidence="4" id="KW-1185">Reference proteome</keyword>
<dbReference type="RefSeq" id="XP_024581658.1">
    <property type="nucleotide sequence ID" value="XM_024716018.1"/>
</dbReference>
<feature type="domain" description="Exodeoxyribonuclease X-like C-terminal" evidence="2">
    <location>
        <begin position="67"/>
        <end position="95"/>
    </location>
</feature>
<protein>
    <recommendedName>
        <fullName evidence="2">Exodeoxyribonuclease X-like C-terminal domain-containing protein</fullName>
    </recommendedName>
</protein>
<feature type="compositionally biased region" description="Polar residues" evidence="1">
    <location>
        <begin position="1"/>
        <end position="15"/>
    </location>
</feature>
<feature type="compositionally biased region" description="Polar residues" evidence="1">
    <location>
        <begin position="26"/>
        <end position="36"/>
    </location>
</feature>
<dbReference type="InterPro" id="IPR046768">
    <property type="entry name" value="ExoX-like_C"/>
</dbReference>
<reference evidence="4" key="1">
    <citation type="submission" date="2014-09" db="EMBL/GenBank/DDBJ databases">
        <authorList>
            <person name="Sharma Rahul"/>
            <person name="Thines Marco"/>
        </authorList>
    </citation>
    <scope>NUCLEOTIDE SEQUENCE [LARGE SCALE GENOMIC DNA]</scope>
</reference>
<evidence type="ECO:0000256" key="1">
    <source>
        <dbReference type="SAM" id="MobiDB-lite"/>
    </source>
</evidence>